<dbReference type="AlphaFoldDB" id="A0AA36FAK9"/>
<accession>A0AA36FAK9</accession>
<evidence type="ECO:0000313" key="1">
    <source>
        <dbReference type="EMBL" id="CAI9730279.1"/>
    </source>
</evidence>
<gene>
    <name evidence="1" type="ORF">OCTVUL_1B031356</name>
</gene>
<dbReference type="EMBL" id="OX597824">
    <property type="protein sequence ID" value="CAI9730279.1"/>
    <property type="molecule type" value="Genomic_DNA"/>
</dbReference>
<organism evidence="1 2">
    <name type="scientific">Octopus vulgaris</name>
    <name type="common">Common octopus</name>
    <dbReference type="NCBI Taxonomy" id="6645"/>
    <lineage>
        <taxon>Eukaryota</taxon>
        <taxon>Metazoa</taxon>
        <taxon>Spiralia</taxon>
        <taxon>Lophotrochozoa</taxon>
        <taxon>Mollusca</taxon>
        <taxon>Cephalopoda</taxon>
        <taxon>Coleoidea</taxon>
        <taxon>Octopodiformes</taxon>
        <taxon>Octopoda</taxon>
        <taxon>Incirrata</taxon>
        <taxon>Octopodidae</taxon>
        <taxon>Octopus</taxon>
    </lineage>
</organism>
<keyword evidence="2" id="KW-1185">Reference proteome</keyword>
<proteinExistence type="predicted"/>
<evidence type="ECO:0000313" key="2">
    <source>
        <dbReference type="Proteomes" id="UP001162480"/>
    </source>
</evidence>
<evidence type="ECO:0008006" key="3">
    <source>
        <dbReference type="Google" id="ProtNLM"/>
    </source>
</evidence>
<name>A0AA36FAK9_OCTVU</name>
<reference evidence="1" key="1">
    <citation type="submission" date="2023-08" db="EMBL/GenBank/DDBJ databases">
        <authorList>
            <person name="Alioto T."/>
            <person name="Alioto T."/>
            <person name="Gomez Garrido J."/>
        </authorList>
    </citation>
    <scope>NUCLEOTIDE SEQUENCE</scope>
</reference>
<sequence length="268" mass="30283">MLETKRPRSTIVMVRHYKRKSEKATLPRDVIQQAIQQVRTRVISLQEASRTFGIPLKSLCRYCTKAAEENNNDQSLSGYKKPRQVLTDEFKNLLEAYVLAAAEIYYGLAPKDVQILAFQMAKAHGCNIPPAWHETEMAGEDWFSRYLQRQKNLSIRSPQATSLARPTSFNKTNVAMFFNQLAEVMLRYKFDPFNIYNMDETGITTVQRPNRIIARKGTKQVGKMTSAERGNLVALACCVNAAGNSIPPCLLLLDNHDSHLSIEGLTNA</sequence>
<dbReference type="Proteomes" id="UP001162480">
    <property type="component" value="Chromosome 11"/>
</dbReference>
<protein>
    <recommendedName>
        <fullName evidence="3">HTH CENPB-type domain-containing protein</fullName>
    </recommendedName>
</protein>